<protein>
    <submittedName>
        <fullName evidence="1">Uncharacterized protein</fullName>
    </submittedName>
</protein>
<evidence type="ECO:0000313" key="2">
    <source>
        <dbReference type="Proteomes" id="UP000242877"/>
    </source>
</evidence>
<dbReference type="VEuPathDB" id="FungiDB:AAP_04882"/>
<keyword evidence="2" id="KW-1185">Reference proteome</keyword>
<evidence type="ECO:0000313" key="1">
    <source>
        <dbReference type="EMBL" id="KZZ88559.1"/>
    </source>
</evidence>
<dbReference type="Proteomes" id="UP000242877">
    <property type="component" value="Unassembled WGS sequence"/>
</dbReference>
<organism evidence="1 2">
    <name type="scientific">Ascosphaera apis ARSEF 7405</name>
    <dbReference type="NCBI Taxonomy" id="392613"/>
    <lineage>
        <taxon>Eukaryota</taxon>
        <taxon>Fungi</taxon>
        <taxon>Dikarya</taxon>
        <taxon>Ascomycota</taxon>
        <taxon>Pezizomycotina</taxon>
        <taxon>Eurotiomycetes</taxon>
        <taxon>Eurotiomycetidae</taxon>
        <taxon>Onygenales</taxon>
        <taxon>Ascosphaeraceae</taxon>
        <taxon>Ascosphaera</taxon>
    </lineage>
</organism>
<sequence length="404" mass="45499">MLSPESYLHDEQVWPLQFDRNGCSMPPIRIYHNGPRRIGDYHYRVTQYPLTPAMMLPPSSPLYQTVSQAARLAMNILSSDPGIQALSSLARALYALSPEDVRVIDPRAVECECCARLAPETLSTSIVHNNLRQVGVQNAQQMPCAPELTVPMDEVCHSWFEQGGQRAPETWDRRAAKQYVALISAEWPDVLIDETLQWPTNFANVERRPWGKVDHDDSGFMPHKFLVSLNAPRIHSMHECGPEDMCRYMFQLVVTMVHEVGGHLFVTYLTRGRAHTPRAMRHPNYFPTIYERAPESGRFLELALFGGALVFAGDGSTRFQQSGIPYLVAPDGLARRVDQIALCKTITGSLSFPLVTEGPELEYYRLPLLCGVDPALEENIAHQESEYMSSKSQNHVETLSPYSV</sequence>
<dbReference type="AlphaFoldDB" id="A0A167W9G6"/>
<gene>
    <name evidence="1" type="ORF">AAP_04882</name>
</gene>
<accession>A0A167W9G6</accession>
<reference evidence="1 2" key="1">
    <citation type="journal article" date="2016" name="Genome Biol. Evol.">
        <title>Divergent and convergent evolution of fungal pathogenicity.</title>
        <authorList>
            <person name="Shang Y."/>
            <person name="Xiao G."/>
            <person name="Zheng P."/>
            <person name="Cen K."/>
            <person name="Zhan S."/>
            <person name="Wang C."/>
        </authorList>
    </citation>
    <scope>NUCLEOTIDE SEQUENCE [LARGE SCALE GENOMIC DNA]</scope>
    <source>
        <strain evidence="1 2">ARSEF 7405</strain>
    </source>
</reference>
<dbReference type="EMBL" id="AZGZ01000025">
    <property type="protein sequence ID" value="KZZ88559.1"/>
    <property type="molecule type" value="Genomic_DNA"/>
</dbReference>
<proteinExistence type="predicted"/>
<comment type="caution">
    <text evidence="1">The sequence shown here is derived from an EMBL/GenBank/DDBJ whole genome shotgun (WGS) entry which is preliminary data.</text>
</comment>
<name>A0A167W9G6_9EURO</name>
<dbReference type="OrthoDB" id="4179889at2759"/>